<dbReference type="Proteomes" id="UP000298337">
    <property type="component" value="Unassembled WGS sequence"/>
</dbReference>
<proteinExistence type="predicted"/>
<name>A0A4Z0PAE0_9BACT</name>
<comment type="caution">
    <text evidence="1">The sequence shown here is derived from an EMBL/GenBank/DDBJ whole genome shotgun (WGS) entry which is preliminary data.</text>
</comment>
<organism evidence="1 2">
    <name type="scientific">Hymenobacter fodinae</name>
    <dbReference type="NCBI Taxonomy" id="2510796"/>
    <lineage>
        <taxon>Bacteria</taxon>
        <taxon>Pseudomonadati</taxon>
        <taxon>Bacteroidota</taxon>
        <taxon>Cytophagia</taxon>
        <taxon>Cytophagales</taxon>
        <taxon>Hymenobacteraceae</taxon>
        <taxon>Hymenobacter</taxon>
    </lineage>
</organism>
<gene>
    <name evidence="1" type="ORF">EU556_01760</name>
</gene>
<evidence type="ECO:0000313" key="2">
    <source>
        <dbReference type="Proteomes" id="UP000298337"/>
    </source>
</evidence>
<protein>
    <submittedName>
        <fullName evidence="1">Uncharacterized protein</fullName>
    </submittedName>
</protein>
<reference evidence="1 2" key="1">
    <citation type="submission" date="2019-04" db="EMBL/GenBank/DDBJ databases">
        <authorList>
            <person name="Feng G."/>
            <person name="Zhang J."/>
            <person name="Zhu H."/>
        </authorList>
    </citation>
    <scope>NUCLEOTIDE SEQUENCE [LARGE SCALE GENOMIC DNA]</scope>
    <source>
        <strain evidence="1 2">92R-1</strain>
    </source>
</reference>
<evidence type="ECO:0000313" key="1">
    <source>
        <dbReference type="EMBL" id="TGE09585.1"/>
    </source>
</evidence>
<dbReference type="OrthoDB" id="9871361at2"/>
<dbReference type="EMBL" id="SRLA01000001">
    <property type="protein sequence ID" value="TGE09585.1"/>
    <property type="molecule type" value="Genomic_DNA"/>
</dbReference>
<accession>A0A4Z0PAE0</accession>
<sequence>MSATSRSTGFLLTWLLALALLVSVGVNVYCLTPGYRSARSVPASVLNDLDDDDDNDDDESWAALTEELRATRQQLAACQGQAAPNTTATAP</sequence>
<dbReference type="RefSeq" id="WP_135430405.1">
    <property type="nucleotide sequence ID" value="NZ_SRLA01000001.1"/>
</dbReference>
<dbReference type="AlphaFoldDB" id="A0A4Z0PAE0"/>
<keyword evidence="2" id="KW-1185">Reference proteome</keyword>